<keyword evidence="3" id="KW-1185">Reference proteome</keyword>
<gene>
    <name evidence="2" type="ORF">H8S33_09785</name>
</gene>
<feature type="transmembrane region" description="Helical" evidence="1">
    <location>
        <begin position="76"/>
        <end position="96"/>
    </location>
</feature>
<keyword evidence="1" id="KW-0472">Membrane</keyword>
<sequence>METKKKDHHDQAEELRSILNEVNQQQIAGALSQPEKDPSNFDAESFHDMSVLNLPPRKEVHGVKKKRTHFKITKPFIRLALVVLLLAVLVILFILGDGLEFF</sequence>
<keyword evidence="1" id="KW-0812">Transmembrane</keyword>
<dbReference type="EMBL" id="JACOOL010000006">
    <property type="protein sequence ID" value="MBC5637096.1"/>
    <property type="molecule type" value="Genomic_DNA"/>
</dbReference>
<dbReference type="RefSeq" id="WP_186869808.1">
    <property type="nucleotide sequence ID" value="NZ_JACOOL010000006.1"/>
</dbReference>
<name>A0A923L617_9BACI</name>
<accession>A0A923L617</accession>
<dbReference type="AlphaFoldDB" id="A0A923L617"/>
<proteinExistence type="predicted"/>
<protein>
    <submittedName>
        <fullName evidence="2">Uncharacterized protein</fullName>
    </submittedName>
</protein>
<reference evidence="2" key="1">
    <citation type="submission" date="2020-08" db="EMBL/GenBank/DDBJ databases">
        <title>Genome public.</title>
        <authorList>
            <person name="Liu C."/>
            <person name="Sun Q."/>
        </authorList>
    </citation>
    <scope>NUCLEOTIDE SEQUENCE</scope>
    <source>
        <strain evidence="2">BX22</strain>
    </source>
</reference>
<evidence type="ECO:0000256" key="1">
    <source>
        <dbReference type="SAM" id="Phobius"/>
    </source>
</evidence>
<organism evidence="2 3">
    <name type="scientific">Ornithinibacillus hominis</name>
    <dbReference type="NCBI Taxonomy" id="2763055"/>
    <lineage>
        <taxon>Bacteria</taxon>
        <taxon>Bacillati</taxon>
        <taxon>Bacillota</taxon>
        <taxon>Bacilli</taxon>
        <taxon>Bacillales</taxon>
        <taxon>Bacillaceae</taxon>
        <taxon>Ornithinibacillus</taxon>
    </lineage>
</organism>
<evidence type="ECO:0000313" key="2">
    <source>
        <dbReference type="EMBL" id="MBC5637096.1"/>
    </source>
</evidence>
<comment type="caution">
    <text evidence="2">The sequence shown here is derived from an EMBL/GenBank/DDBJ whole genome shotgun (WGS) entry which is preliminary data.</text>
</comment>
<dbReference type="Proteomes" id="UP000637359">
    <property type="component" value="Unassembled WGS sequence"/>
</dbReference>
<evidence type="ECO:0000313" key="3">
    <source>
        <dbReference type="Proteomes" id="UP000637359"/>
    </source>
</evidence>
<keyword evidence="1" id="KW-1133">Transmembrane helix</keyword>